<organism evidence="1 2">
    <name type="scientific">Microlunatus kandeliicorticis</name>
    <dbReference type="NCBI Taxonomy" id="1759536"/>
    <lineage>
        <taxon>Bacteria</taxon>
        <taxon>Bacillati</taxon>
        <taxon>Actinomycetota</taxon>
        <taxon>Actinomycetes</taxon>
        <taxon>Propionibacteriales</taxon>
        <taxon>Propionibacteriaceae</taxon>
        <taxon>Microlunatus</taxon>
    </lineage>
</organism>
<dbReference type="RefSeq" id="WP_182560706.1">
    <property type="nucleotide sequence ID" value="NZ_JACGWT010000004.1"/>
</dbReference>
<proteinExistence type="predicted"/>
<comment type="caution">
    <text evidence="1">The sequence shown here is derived from an EMBL/GenBank/DDBJ whole genome shotgun (WGS) entry which is preliminary data.</text>
</comment>
<dbReference type="Proteomes" id="UP000523079">
    <property type="component" value="Unassembled WGS sequence"/>
</dbReference>
<keyword evidence="2" id="KW-1185">Reference proteome</keyword>
<gene>
    <name evidence="1" type="ORF">FHX74_002736</name>
</gene>
<name>A0A7W3ITV7_9ACTN</name>
<dbReference type="InterPro" id="IPR046165">
    <property type="entry name" value="DUF6167"/>
</dbReference>
<dbReference type="AlphaFoldDB" id="A0A7W3ITV7"/>
<evidence type="ECO:0000313" key="1">
    <source>
        <dbReference type="EMBL" id="MBA8795108.1"/>
    </source>
</evidence>
<evidence type="ECO:0000313" key="2">
    <source>
        <dbReference type="Proteomes" id="UP000523079"/>
    </source>
</evidence>
<sequence length="75" mass="8190">MIRRVVWFAVGAGVGVYALVRVRRYLAQATPEAIGQRVADRANGITGSVQEFGSRVRAAMAEREAELRTELGLSE</sequence>
<reference evidence="1 2" key="1">
    <citation type="submission" date="2020-07" db="EMBL/GenBank/DDBJ databases">
        <title>Sequencing the genomes of 1000 actinobacteria strains.</title>
        <authorList>
            <person name="Klenk H.-P."/>
        </authorList>
    </citation>
    <scope>NUCLEOTIDE SEQUENCE [LARGE SCALE GENOMIC DNA]</scope>
    <source>
        <strain evidence="1 2">DSM 100723</strain>
    </source>
</reference>
<protein>
    <recommendedName>
        <fullName evidence="3">Secreted protein</fullName>
    </recommendedName>
</protein>
<evidence type="ECO:0008006" key="3">
    <source>
        <dbReference type="Google" id="ProtNLM"/>
    </source>
</evidence>
<dbReference type="Pfam" id="PF19664">
    <property type="entry name" value="DUF6167"/>
    <property type="match status" value="1"/>
</dbReference>
<dbReference type="EMBL" id="JACGWT010000004">
    <property type="protein sequence ID" value="MBA8795108.1"/>
    <property type="molecule type" value="Genomic_DNA"/>
</dbReference>
<accession>A0A7W3ITV7</accession>